<sequence>MVSIKDVSLSKKLIGGFAFVVLLLSIVGFVGYNGITKITTELNEITGDHVVMTLAVKDMKDANMQANDAYIEHLLANPDAKKEQDKSYQDFETTKSKILAMQLTAEEKQDIATIEKLMDENKQAGQMLWNAITAAGYKQDAGVDAAMLVYDETRIKLNEALAEFESMQVTQMNEAGEHAAADGSNATLLIVSVGIIAAIIGIGIGLYISRSITKPMDAMLQAANKVAAGDLTVQLVNNSKDEVGQLSSAIQTMANALKGVLGKVQQSAVSVASTAQELSASSEEMKASTDQISGTTQDISVGVSSQATKMAEISRAMKEMSESVQQVAVNSQKAADSATNANKTAQEVQVNVTKSATLIKDLDNKSLQIGEIIGVITNIADQTNLLALNAAIEAARAGEHGRGFAVVADEVRKLAEESRGAASQITDLIKGIQQGTKQAVESMEKESVTGINLIVKAAADVATMVQEIAAAAEEQSASVEEVTSSVEDVSAISEQSAAGTQETSAAAEEQAATMDQLVNAAQEMAKLSNELQVEVAKFNIGESVTERKNAYEPAKVEYKSAPERERKSVERKIVEYRTAQHTSAEQKTTKHRTEGSQKKMKEHSTSGTASSKDDIADAGSSPPGLSLEDLTR</sequence>
<comment type="caution">
    <text evidence="12">The sequence shown here is derived from an EMBL/GenBank/DDBJ whole genome shotgun (WGS) entry which is preliminary data.</text>
</comment>
<evidence type="ECO:0000256" key="6">
    <source>
        <dbReference type="SAM" id="Coils"/>
    </source>
</evidence>
<dbReference type="GO" id="GO:0007165">
    <property type="term" value="P:signal transduction"/>
    <property type="evidence" value="ECO:0007669"/>
    <property type="project" value="UniProtKB-KW"/>
</dbReference>
<evidence type="ECO:0000256" key="1">
    <source>
        <dbReference type="ARBA" id="ARBA00004429"/>
    </source>
</evidence>
<dbReference type="InterPro" id="IPR000727">
    <property type="entry name" value="T_SNARE_dom"/>
</dbReference>
<feature type="transmembrane region" description="Helical" evidence="8">
    <location>
        <begin position="12"/>
        <end position="32"/>
    </location>
</feature>
<evidence type="ECO:0000256" key="5">
    <source>
        <dbReference type="PROSITE-ProRule" id="PRU00284"/>
    </source>
</evidence>
<dbReference type="Proteomes" id="UP000050360">
    <property type="component" value="Unassembled WGS sequence"/>
</dbReference>
<dbReference type="GO" id="GO:0004888">
    <property type="term" value="F:transmembrane signaling receptor activity"/>
    <property type="evidence" value="ECO:0007669"/>
    <property type="project" value="InterPro"/>
</dbReference>
<feature type="domain" description="HAMP" evidence="11">
    <location>
        <begin position="210"/>
        <end position="262"/>
    </location>
</feature>
<dbReference type="EMBL" id="LKCM01000330">
    <property type="protein sequence ID" value="KPQ41623.1"/>
    <property type="molecule type" value="Genomic_DNA"/>
</dbReference>
<dbReference type="PROSITE" id="PS50111">
    <property type="entry name" value="CHEMOTAXIS_TRANSDUC_2"/>
    <property type="match status" value="1"/>
</dbReference>
<dbReference type="InterPro" id="IPR004089">
    <property type="entry name" value="MCPsignal_dom"/>
</dbReference>
<feature type="compositionally biased region" description="Basic and acidic residues" evidence="7">
    <location>
        <begin position="587"/>
        <end position="604"/>
    </location>
</feature>
<feature type="region of interest" description="Disordered" evidence="7">
    <location>
        <begin position="574"/>
        <end position="632"/>
    </location>
</feature>
<reference evidence="12 13" key="1">
    <citation type="submission" date="2015-09" db="EMBL/GenBank/DDBJ databases">
        <title>A metagenomics-based metabolic model of nitrate-dependent anaerobic oxidation of methane by Methanoperedens-like archaea.</title>
        <authorList>
            <person name="Arshad A."/>
            <person name="Speth D.R."/>
            <person name="De Graaf R.M."/>
            <person name="Op Den Camp H.J."/>
            <person name="Jetten M.S."/>
            <person name="Welte C.U."/>
        </authorList>
    </citation>
    <scope>NUCLEOTIDE SEQUENCE [LARGE SCALE GENOMIC DNA]</scope>
</reference>
<feature type="domain" description="T-SNARE coiled-coil homology" evidence="10">
    <location>
        <begin position="441"/>
        <end position="503"/>
    </location>
</feature>
<protein>
    <submittedName>
        <fullName evidence="12">Methyl-accepting chemotaxis protein</fullName>
    </submittedName>
</protein>
<feature type="transmembrane region" description="Helical" evidence="8">
    <location>
        <begin position="188"/>
        <end position="209"/>
    </location>
</feature>
<dbReference type="Gene3D" id="1.10.287.950">
    <property type="entry name" value="Methyl-accepting chemotaxis protein"/>
    <property type="match status" value="1"/>
</dbReference>
<feature type="domain" description="Methyl-accepting transducer" evidence="9">
    <location>
        <begin position="281"/>
        <end position="511"/>
    </location>
</feature>
<name>A0A0P8A0X5_9EURY</name>
<evidence type="ECO:0000256" key="7">
    <source>
        <dbReference type="SAM" id="MobiDB-lite"/>
    </source>
</evidence>
<keyword evidence="8" id="KW-0812">Transmembrane</keyword>
<dbReference type="Pfam" id="PF12729">
    <property type="entry name" value="4HB_MCP_1"/>
    <property type="match status" value="1"/>
</dbReference>
<evidence type="ECO:0000256" key="8">
    <source>
        <dbReference type="SAM" id="Phobius"/>
    </source>
</evidence>
<dbReference type="CDD" id="cd06225">
    <property type="entry name" value="HAMP"/>
    <property type="match status" value="1"/>
</dbReference>
<evidence type="ECO:0000256" key="4">
    <source>
        <dbReference type="ARBA" id="ARBA00029447"/>
    </source>
</evidence>
<keyword evidence="6" id="KW-0175">Coiled coil</keyword>
<dbReference type="Gene3D" id="6.10.340.10">
    <property type="match status" value="1"/>
</dbReference>
<feature type="coiled-coil region" evidence="6">
    <location>
        <begin position="510"/>
        <end position="537"/>
    </location>
</feature>
<accession>A0A0P8A0X5</accession>
<comment type="subcellular location">
    <subcellularLocation>
        <location evidence="1">Cell inner membrane</location>
        <topology evidence="1">Multi-pass membrane protein</topology>
    </subcellularLocation>
</comment>
<evidence type="ECO:0000313" key="13">
    <source>
        <dbReference type="Proteomes" id="UP000050360"/>
    </source>
</evidence>
<keyword evidence="8" id="KW-0472">Membrane</keyword>
<dbReference type="PRINTS" id="PR00260">
    <property type="entry name" value="CHEMTRNSDUCR"/>
</dbReference>
<keyword evidence="8" id="KW-1133">Transmembrane helix</keyword>
<dbReference type="SMART" id="SM00283">
    <property type="entry name" value="MA"/>
    <property type="match status" value="1"/>
</dbReference>
<dbReference type="InterPro" id="IPR004090">
    <property type="entry name" value="Chemotax_Me-accpt_rcpt"/>
</dbReference>
<keyword evidence="3 5" id="KW-0807">Transducer</keyword>
<dbReference type="PANTHER" id="PTHR32089:SF112">
    <property type="entry name" value="LYSOZYME-LIKE PROTEIN-RELATED"/>
    <property type="match status" value="1"/>
</dbReference>
<dbReference type="SUPFAM" id="SSF58104">
    <property type="entry name" value="Methyl-accepting chemotaxis protein (MCP) signaling domain"/>
    <property type="match status" value="1"/>
</dbReference>
<dbReference type="Pfam" id="PF00015">
    <property type="entry name" value="MCPsignal"/>
    <property type="match status" value="1"/>
</dbReference>
<feature type="region of interest" description="Disordered" evidence="7">
    <location>
        <begin position="485"/>
        <end position="510"/>
    </location>
</feature>
<evidence type="ECO:0000313" key="12">
    <source>
        <dbReference type="EMBL" id="KPQ41623.1"/>
    </source>
</evidence>
<gene>
    <name evidence="12" type="ORF">MPEBLZ_03825</name>
</gene>
<dbReference type="GO" id="GO:0006935">
    <property type="term" value="P:chemotaxis"/>
    <property type="evidence" value="ECO:0007669"/>
    <property type="project" value="InterPro"/>
</dbReference>
<keyword evidence="2" id="KW-0997">Cell inner membrane</keyword>
<evidence type="ECO:0000259" key="10">
    <source>
        <dbReference type="PROSITE" id="PS50192"/>
    </source>
</evidence>
<dbReference type="SMART" id="SM00304">
    <property type="entry name" value="HAMP"/>
    <property type="match status" value="2"/>
</dbReference>
<dbReference type="InterPro" id="IPR024478">
    <property type="entry name" value="HlyB_4HB_MCP"/>
</dbReference>
<dbReference type="PROSITE" id="PS50192">
    <property type="entry name" value="T_SNARE"/>
    <property type="match status" value="1"/>
</dbReference>
<comment type="similarity">
    <text evidence="4">Belongs to the methyl-accepting chemotaxis (MCP) protein family.</text>
</comment>
<dbReference type="PROSITE" id="PS50885">
    <property type="entry name" value="HAMP"/>
    <property type="match status" value="1"/>
</dbReference>
<dbReference type="GO" id="GO:0005886">
    <property type="term" value="C:plasma membrane"/>
    <property type="evidence" value="ECO:0007669"/>
    <property type="project" value="UniProtKB-SubCell"/>
</dbReference>
<dbReference type="AlphaFoldDB" id="A0A0P8A0X5"/>
<dbReference type="Pfam" id="PF00672">
    <property type="entry name" value="HAMP"/>
    <property type="match status" value="1"/>
</dbReference>
<organism evidence="12 13">
    <name type="scientific">Candidatus Methanoperedens nitratireducens</name>
    <dbReference type="NCBI Taxonomy" id="1392998"/>
    <lineage>
        <taxon>Archaea</taxon>
        <taxon>Methanobacteriati</taxon>
        <taxon>Methanobacteriota</taxon>
        <taxon>Stenosarchaea group</taxon>
        <taxon>Methanomicrobia</taxon>
        <taxon>Methanosarcinales</taxon>
        <taxon>ANME-2 cluster</taxon>
        <taxon>Candidatus Methanoperedentaceae</taxon>
        <taxon>Candidatus Methanoperedens</taxon>
    </lineage>
</organism>
<dbReference type="CDD" id="cd11386">
    <property type="entry name" value="MCP_signal"/>
    <property type="match status" value="1"/>
</dbReference>
<evidence type="ECO:0000256" key="2">
    <source>
        <dbReference type="ARBA" id="ARBA00022519"/>
    </source>
</evidence>
<evidence type="ECO:0000259" key="11">
    <source>
        <dbReference type="PROSITE" id="PS50885"/>
    </source>
</evidence>
<dbReference type="PANTHER" id="PTHR32089">
    <property type="entry name" value="METHYL-ACCEPTING CHEMOTAXIS PROTEIN MCPB"/>
    <property type="match status" value="1"/>
</dbReference>
<dbReference type="InterPro" id="IPR003660">
    <property type="entry name" value="HAMP_dom"/>
</dbReference>
<keyword evidence="2" id="KW-1003">Cell membrane</keyword>
<proteinExistence type="inferred from homology"/>
<evidence type="ECO:0000256" key="3">
    <source>
        <dbReference type="ARBA" id="ARBA00023224"/>
    </source>
</evidence>
<dbReference type="PATRIC" id="fig|1719120.3.peg.4161"/>
<evidence type="ECO:0000259" key="9">
    <source>
        <dbReference type="PROSITE" id="PS50111"/>
    </source>
</evidence>